<dbReference type="EMBL" id="OX395132">
    <property type="protein sequence ID" value="CAI5779094.1"/>
    <property type="molecule type" value="Genomic_DNA"/>
</dbReference>
<organism evidence="2 3">
    <name type="scientific">Podarcis lilfordi</name>
    <name type="common">Lilford's wall lizard</name>
    <dbReference type="NCBI Taxonomy" id="74358"/>
    <lineage>
        <taxon>Eukaryota</taxon>
        <taxon>Metazoa</taxon>
        <taxon>Chordata</taxon>
        <taxon>Craniata</taxon>
        <taxon>Vertebrata</taxon>
        <taxon>Euteleostomi</taxon>
        <taxon>Lepidosauria</taxon>
        <taxon>Squamata</taxon>
        <taxon>Bifurcata</taxon>
        <taxon>Unidentata</taxon>
        <taxon>Episquamata</taxon>
        <taxon>Laterata</taxon>
        <taxon>Lacertibaenia</taxon>
        <taxon>Lacertidae</taxon>
        <taxon>Podarcis</taxon>
    </lineage>
</organism>
<evidence type="ECO:0000313" key="3">
    <source>
        <dbReference type="Proteomes" id="UP001178461"/>
    </source>
</evidence>
<name>A0AA35P8M7_9SAUR</name>
<accession>A0AA35P8M7</accession>
<reference evidence="2" key="1">
    <citation type="submission" date="2022-12" db="EMBL/GenBank/DDBJ databases">
        <authorList>
            <person name="Alioto T."/>
            <person name="Alioto T."/>
            <person name="Gomez Garrido J."/>
        </authorList>
    </citation>
    <scope>NUCLEOTIDE SEQUENCE</scope>
</reference>
<proteinExistence type="predicted"/>
<feature type="signal peptide" evidence="1">
    <location>
        <begin position="1"/>
        <end position="28"/>
    </location>
</feature>
<gene>
    <name evidence="2" type="ORF">PODLI_1B028440</name>
</gene>
<evidence type="ECO:0000313" key="2">
    <source>
        <dbReference type="EMBL" id="CAI5779094.1"/>
    </source>
</evidence>
<keyword evidence="3" id="KW-1185">Reference proteome</keyword>
<dbReference type="AlphaFoldDB" id="A0AA35P8M7"/>
<sequence>SILLRRWRLCLLEKCVTFLMFFLLTIEPEHLESSKTEDSQVLNSKPYICLGDDTQVTIQRCRE</sequence>
<feature type="chain" id="PRO_5041234764" evidence="1">
    <location>
        <begin position="29"/>
        <end position="63"/>
    </location>
</feature>
<keyword evidence="1" id="KW-0732">Signal</keyword>
<protein>
    <submittedName>
        <fullName evidence="2">Uncharacterized protein</fullName>
    </submittedName>
</protein>
<evidence type="ECO:0000256" key="1">
    <source>
        <dbReference type="SAM" id="SignalP"/>
    </source>
</evidence>
<dbReference type="Proteomes" id="UP001178461">
    <property type="component" value="Chromosome 7"/>
</dbReference>
<feature type="non-terminal residue" evidence="2">
    <location>
        <position position="1"/>
    </location>
</feature>